<dbReference type="Proteomes" id="UP000249614">
    <property type="component" value="Unassembled WGS sequence"/>
</dbReference>
<comment type="caution">
    <text evidence="1">The sequence shown here is derived from an EMBL/GenBank/DDBJ whole genome shotgun (WGS) entry which is preliminary data.</text>
</comment>
<proteinExistence type="predicted"/>
<protein>
    <submittedName>
        <fullName evidence="1">Uncharacterized protein</fullName>
    </submittedName>
</protein>
<accession>A0A2W6IM78</accession>
<dbReference type="RefSeq" id="WP_111113632.1">
    <property type="nucleotide sequence ID" value="NZ_LXXM01000226.1"/>
</dbReference>
<dbReference type="EMBL" id="LXXM01000226">
    <property type="protein sequence ID" value="PZS87669.1"/>
    <property type="molecule type" value="Genomic_DNA"/>
</dbReference>
<dbReference type="AlphaFoldDB" id="A0A2W6IM78"/>
<gene>
    <name evidence="1" type="ORF">A7X83_01625</name>
</gene>
<reference evidence="1 2" key="1">
    <citation type="submission" date="2016-05" db="EMBL/GenBank/DDBJ databases">
        <authorList>
            <person name="Lavstsen T."/>
            <person name="Jespersen J.S."/>
        </authorList>
    </citation>
    <scope>NUCLEOTIDE SEQUENCE [LARGE SCALE GENOMIC DNA]</scope>
    <source>
        <strain evidence="1 2">SM-5815</strain>
    </source>
</reference>
<organism evidence="1 2">
    <name type="scientific">Stenotrophomonas maltophilia</name>
    <name type="common">Pseudomonas maltophilia</name>
    <name type="synonym">Xanthomonas maltophilia</name>
    <dbReference type="NCBI Taxonomy" id="40324"/>
    <lineage>
        <taxon>Bacteria</taxon>
        <taxon>Pseudomonadati</taxon>
        <taxon>Pseudomonadota</taxon>
        <taxon>Gammaproteobacteria</taxon>
        <taxon>Lysobacterales</taxon>
        <taxon>Lysobacteraceae</taxon>
        <taxon>Stenotrophomonas</taxon>
        <taxon>Stenotrophomonas maltophilia group</taxon>
    </lineage>
</organism>
<sequence length="62" mass="7127">MSLFTITVQRAEDREPTTWLFDDVFQARNARELASHEKILVSNGEDYITDFDEFAAWVSGEG</sequence>
<evidence type="ECO:0000313" key="2">
    <source>
        <dbReference type="Proteomes" id="UP000249614"/>
    </source>
</evidence>
<name>A0A2W6IM78_STEMA</name>
<evidence type="ECO:0000313" key="1">
    <source>
        <dbReference type="EMBL" id="PZS87669.1"/>
    </source>
</evidence>